<accession>A0ABS0F3R1</accession>
<organism evidence="1 2">
    <name type="scientific">Alicyclobacillus mali</name>
    <name type="common">ex Roth et al. 2021</name>
    <dbReference type="NCBI Taxonomy" id="1123961"/>
    <lineage>
        <taxon>Bacteria</taxon>
        <taxon>Bacillati</taxon>
        <taxon>Bacillota</taxon>
        <taxon>Bacilli</taxon>
        <taxon>Bacillales</taxon>
        <taxon>Alicyclobacillaceae</taxon>
        <taxon>Alicyclobacillus</taxon>
    </lineage>
</organism>
<dbReference type="RefSeq" id="WP_067847158.1">
    <property type="nucleotide sequence ID" value="NZ_JADPKZ010000040.1"/>
</dbReference>
<evidence type="ECO:0000313" key="1">
    <source>
        <dbReference type="EMBL" id="MBF8377927.1"/>
    </source>
</evidence>
<comment type="caution">
    <text evidence="1">The sequence shown here is derived from an EMBL/GenBank/DDBJ whole genome shotgun (WGS) entry which is preliminary data.</text>
</comment>
<dbReference type="Proteomes" id="UP000642910">
    <property type="component" value="Unassembled WGS sequence"/>
</dbReference>
<name>A0ABS0F3R1_9BACL</name>
<sequence length="104" mass="10958">MAQKKHLAPPTNFLVGLGATRKVSIQNPVSASSAPILKANPSSCADILIRPNAYVKVVLSGNLREPVILVGAAPNGLFYQQTVTLKPGQTVVLQAGSYAKTFRS</sequence>
<gene>
    <name evidence="1" type="ORF">IW967_08620</name>
</gene>
<dbReference type="EMBL" id="JADPKZ010000040">
    <property type="protein sequence ID" value="MBF8377927.1"/>
    <property type="molecule type" value="Genomic_DNA"/>
</dbReference>
<reference evidence="1 2" key="1">
    <citation type="submission" date="2020-11" db="EMBL/GenBank/DDBJ databases">
        <title>Genomic insight of Alicyclobacillus mali FL 18 reveals a new arsenic-resistant strain, with potential in environmental biotechnology.</title>
        <authorList>
            <person name="Fiorentino G."/>
            <person name="Gallo G."/>
            <person name="Aulitto M."/>
        </authorList>
    </citation>
    <scope>NUCLEOTIDE SEQUENCE [LARGE SCALE GENOMIC DNA]</scope>
    <source>
        <strain evidence="1 2">FL 18</strain>
    </source>
</reference>
<protein>
    <submittedName>
        <fullName evidence="1">Uncharacterized protein</fullName>
    </submittedName>
</protein>
<evidence type="ECO:0000313" key="2">
    <source>
        <dbReference type="Proteomes" id="UP000642910"/>
    </source>
</evidence>
<keyword evidence="2" id="KW-1185">Reference proteome</keyword>
<proteinExistence type="predicted"/>